<evidence type="ECO:0000313" key="2">
    <source>
        <dbReference type="EMBL" id="HIR05147.1"/>
    </source>
</evidence>
<keyword evidence="1" id="KW-1133">Transmembrane helix</keyword>
<reference evidence="2" key="2">
    <citation type="journal article" date="2021" name="PeerJ">
        <title>Extensive microbial diversity within the chicken gut microbiome revealed by metagenomics and culture.</title>
        <authorList>
            <person name="Gilroy R."/>
            <person name="Ravi A."/>
            <person name="Getino M."/>
            <person name="Pursley I."/>
            <person name="Horton D.L."/>
            <person name="Alikhan N.F."/>
            <person name="Baker D."/>
            <person name="Gharbi K."/>
            <person name="Hall N."/>
            <person name="Watson M."/>
            <person name="Adriaenssens E.M."/>
            <person name="Foster-Nyarko E."/>
            <person name="Jarju S."/>
            <person name="Secka A."/>
            <person name="Antonio M."/>
            <person name="Oren A."/>
            <person name="Chaudhuri R.R."/>
            <person name="La Ragione R."/>
            <person name="Hildebrand F."/>
            <person name="Pallen M.J."/>
        </authorList>
    </citation>
    <scope>NUCLEOTIDE SEQUENCE</scope>
    <source>
        <strain evidence="2">CHK180-2868</strain>
    </source>
</reference>
<name>A0A9D1D4X1_9FIRM</name>
<protein>
    <submittedName>
        <fullName evidence="2">Calcium:proton exchanger</fullName>
    </submittedName>
</protein>
<accession>A0A9D1D4X1</accession>
<dbReference type="Proteomes" id="UP000824250">
    <property type="component" value="Unassembled WGS sequence"/>
</dbReference>
<evidence type="ECO:0000256" key="1">
    <source>
        <dbReference type="SAM" id="Phobius"/>
    </source>
</evidence>
<dbReference type="EMBL" id="DVGC01000024">
    <property type="protein sequence ID" value="HIR05147.1"/>
    <property type="molecule type" value="Genomic_DNA"/>
</dbReference>
<gene>
    <name evidence="2" type="ORF">IAB28_04185</name>
</gene>
<feature type="transmembrane region" description="Helical" evidence="1">
    <location>
        <begin position="49"/>
        <end position="74"/>
    </location>
</feature>
<proteinExistence type="predicted"/>
<keyword evidence="1" id="KW-0472">Membrane</keyword>
<organism evidence="2 3">
    <name type="scientific">Candidatus Copromonas faecavium</name>
    <name type="common">nom. illeg.</name>
    <dbReference type="NCBI Taxonomy" id="2840740"/>
    <lineage>
        <taxon>Bacteria</taxon>
        <taxon>Bacillati</taxon>
        <taxon>Bacillota</taxon>
        <taxon>Clostridia</taxon>
        <taxon>Lachnospirales</taxon>
        <taxon>Lachnospiraceae</taxon>
        <taxon>Candidatus Copromonas (nom. illeg.)</taxon>
    </lineage>
</organism>
<dbReference type="AlphaFoldDB" id="A0A9D1D4X1"/>
<reference evidence="2" key="1">
    <citation type="submission" date="2020-10" db="EMBL/GenBank/DDBJ databases">
        <authorList>
            <person name="Gilroy R."/>
        </authorList>
    </citation>
    <scope>NUCLEOTIDE SEQUENCE</scope>
    <source>
        <strain evidence="2">CHK180-2868</strain>
    </source>
</reference>
<comment type="caution">
    <text evidence="2">The sequence shown here is derived from an EMBL/GenBank/DDBJ whole genome shotgun (WGS) entry which is preliminary data.</text>
</comment>
<keyword evidence="1" id="KW-0812">Transmembrane</keyword>
<evidence type="ECO:0000313" key="3">
    <source>
        <dbReference type="Proteomes" id="UP000824250"/>
    </source>
</evidence>
<sequence length="104" mass="11074">MQRIGNKVSYIRKPLAKYSLVSAGLTAVSFLFCGMAIGIACHAQGDAPLYAAALGFCSILTAGSAAAYGIFSFFEKEKNYLLAKICLGCSGTLMFCWLVMILIS</sequence>
<feature type="transmembrane region" description="Helical" evidence="1">
    <location>
        <begin position="20"/>
        <end position="43"/>
    </location>
</feature>
<feature type="transmembrane region" description="Helical" evidence="1">
    <location>
        <begin position="81"/>
        <end position="103"/>
    </location>
</feature>